<dbReference type="Gene3D" id="1.10.260.40">
    <property type="entry name" value="lambda repressor-like DNA-binding domains"/>
    <property type="match status" value="1"/>
</dbReference>
<dbReference type="Pfam" id="PF13560">
    <property type="entry name" value="HTH_31"/>
    <property type="match status" value="1"/>
</dbReference>
<gene>
    <name evidence="3" type="ORF">GNZ18_09380</name>
</gene>
<dbReference type="GO" id="GO:0005829">
    <property type="term" value="C:cytosol"/>
    <property type="evidence" value="ECO:0007669"/>
    <property type="project" value="TreeGrafter"/>
</dbReference>
<feature type="domain" description="HTH cro/C1-type" evidence="2">
    <location>
        <begin position="11"/>
        <end position="64"/>
    </location>
</feature>
<dbReference type="SUPFAM" id="SSF47413">
    <property type="entry name" value="lambda repressor-like DNA-binding domains"/>
    <property type="match status" value="1"/>
</dbReference>
<dbReference type="PROSITE" id="PS50943">
    <property type="entry name" value="HTH_CROC1"/>
    <property type="match status" value="1"/>
</dbReference>
<dbReference type="PANTHER" id="PTHR46797">
    <property type="entry name" value="HTH-TYPE TRANSCRIPTIONAL REGULATOR"/>
    <property type="match status" value="1"/>
</dbReference>
<dbReference type="GO" id="GO:0003700">
    <property type="term" value="F:DNA-binding transcription factor activity"/>
    <property type="evidence" value="ECO:0007669"/>
    <property type="project" value="TreeGrafter"/>
</dbReference>
<keyword evidence="1" id="KW-0238">DNA-binding</keyword>
<dbReference type="GO" id="GO:0003677">
    <property type="term" value="F:DNA binding"/>
    <property type="evidence" value="ECO:0007669"/>
    <property type="project" value="UniProtKB-KW"/>
</dbReference>
<accession>A0A7K1KXL7</accession>
<proteinExistence type="predicted"/>
<organism evidence="3 4">
    <name type="scientific">Actinomadura litoris</name>
    <dbReference type="NCBI Taxonomy" id="2678616"/>
    <lineage>
        <taxon>Bacteria</taxon>
        <taxon>Bacillati</taxon>
        <taxon>Actinomycetota</taxon>
        <taxon>Actinomycetes</taxon>
        <taxon>Streptosporangiales</taxon>
        <taxon>Thermomonosporaceae</taxon>
        <taxon>Actinomadura</taxon>
    </lineage>
</organism>
<dbReference type="InterPro" id="IPR001387">
    <property type="entry name" value="Cro/C1-type_HTH"/>
</dbReference>
<dbReference type="CDD" id="cd00093">
    <property type="entry name" value="HTH_XRE"/>
    <property type="match status" value="1"/>
</dbReference>
<evidence type="ECO:0000259" key="2">
    <source>
        <dbReference type="PROSITE" id="PS50943"/>
    </source>
</evidence>
<dbReference type="EMBL" id="WOFH01000003">
    <property type="protein sequence ID" value="MUN36807.1"/>
    <property type="molecule type" value="Genomic_DNA"/>
</dbReference>
<protein>
    <submittedName>
        <fullName evidence="3">Helix-turn-helix domain-containing protein</fullName>
    </submittedName>
</protein>
<keyword evidence="4" id="KW-1185">Reference proteome</keyword>
<reference evidence="3 4" key="1">
    <citation type="submission" date="2019-11" db="EMBL/GenBank/DDBJ databases">
        <authorList>
            <person name="Cao P."/>
        </authorList>
    </citation>
    <scope>NUCLEOTIDE SEQUENCE [LARGE SCALE GENOMIC DNA]</scope>
    <source>
        <strain evidence="3 4">NEAU-AAG5</strain>
    </source>
</reference>
<name>A0A7K1KXL7_9ACTN</name>
<dbReference type="RefSeq" id="WP_156215859.1">
    <property type="nucleotide sequence ID" value="NZ_WOFH01000003.1"/>
</dbReference>
<dbReference type="InterPro" id="IPR050807">
    <property type="entry name" value="TransReg_Diox_bact_type"/>
</dbReference>
<dbReference type="InterPro" id="IPR010982">
    <property type="entry name" value="Lambda_DNA-bd_dom_sf"/>
</dbReference>
<evidence type="ECO:0000313" key="4">
    <source>
        <dbReference type="Proteomes" id="UP000432015"/>
    </source>
</evidence>
<sequence length="423" mass="45832">MLEQPAFGRRLKALRLERGLTQAAVAEGGVSTGYLSRLESGARPPTARAVEFLAARLGVPVAAFEATSEPHSLAQIIAAVSSAPEEDRHPEALADVLAEALRAEPGADVALRWQGLWLLARLRSAEGRYEQERMLLEELVELNDRMGVAELSVRTRARLSRCAQTLGDNAAARAHALAAYQRAEGLGVADQVAVLQVLVSAEAEAGRLAEARGHADQWCALAEPLGGAAWVRALWASATVAIRQADYAAARDALENALRRADPREDLVLWLRLRLAAASLYLQVSPAATEQARAMLDEVAPVTELTGTELHRQQLVTLRAHLAFEEGRIEDARTLCARIDEAGLRLSFRDRVRFQALRGQLAILRGDVEEGTRTLNELAEQAQQALNVELAAEVWRGLARALADAYGSDDHDAASRPRAGTSR</sequence>
<dbReference type="Proteomes" id="UP000432015">
    <property type="component" value="Unassembled WGS sequence"/>
</dbReference>
<evidence type="ECO:0000256" key="1">
    <source>
        <dbReference type="ARBA" id="ARBA00023125"/>
    </source>
</evidence>
<dbReference type="PANTHER" id="PTHR46797:SF1">
    <property type="entry name" value="METHYLPHOSPHONATE SYNTHASE"/>
    <property type="match status" value="1"/>
</dbReference>
<dbReference type="AlphaFoldDB" id="A0A7K1KXL7"/>
<evidence type="ECO:0000313" key="3">
    <source>
        <dbReference type="EMBL" id="MUN36807.1"/>
    </source>
</evidence>
<dbReference type="SMART" id="SM00530">
    <property type="entry name" value="HTH_XRE"/>
    <property type="match status" value="1"/>
</dbReference>
<comment type="caution">
    <text evidence="3">The sequence shown here is derived from an EMBL/GenBank/DDBJ whole genome shotgun (WGS) entry which is preliminary data.</text>
</comment>